<evidence type="ECO:0000256" key="3">
    <source>
        <dbReference type="PROSITE-ProRule" id="PRU00266"/>
    </source>
</evidence>
<keyword evidence="7" id="KW-1185">Reference proteome</keyword>
<reference evidence="7" key="1">
    <citation type="journal article" date="2013" name="Science">
        <title>The Amborella genome and the evolution of flowering plants.</title>
        <authorList>
            <consortium name="Amborella Genome Project"/>
        </authorList>
    </citation>
    <scope>NUCLEOTIDE SEQUENCE [LARGE SCALE GENOMIC DNA]</scope>
</reference>
<feature type="compositionally biased region" description="Basic and acidic residues" evidence="4">
    <location>
        <begin position="506"/>
        <end position="520"/>
    </location>
</feature>
<dbReference type="InterPro" id="IPR014720">
    <property type="entry name" value="dsRBD_dom"/>
</dbReference>
<gene>
    <name evidence="6" type="ORF">AMTR_s00016p00199170</name>
</gene>
<organism evidence="6 7">
    <name type="scientific">Amborella trichopoda</name>
    <dbReference type="NCBI Taxonomy" id="13333"/>
    <lineage>
        <taxon>Eukaryota</taxon>
        <taxon>Viridiplantae</taxon>
        <taxon>Streptophyta</taxon>
        <taxon>Embryophyta</taxon>
        <taxon>Tracheophyta</taxon>
        <taxon>Spermatophyta</taxon>
        <taxon>Magnoliopsida</taxon>
        <taxon>Amborellales</taxon>
        <taxon>Amborellaceae</taxon>
        <taxon>Amborella</taxon>
    </lineage>
</organism>
<keyword evidence="1" id="KW-0677">Repeat</keyword>
<dbReference type="eggNOG" id="ENOG502QTBA">
    <property type="taxonomic scope" value="Eukaryota"/>
</dbReference>
<dbReference type="OMA" id="YACFREG"/>
<dbReference type="SMART" id="SM00358">
    <property type="entry name" value="DSRM"/>
    <property type="match status" value="2"/>
</dbReference>
<dbReference type="PROSITE" id="PS50137">
    <property type="entry name" value="DS_RBD"/>
    <property type="match status" value="2"/>
</dbReference>
<accession>W1P8Q9</accession>
<dbReference type="CDD" id="cd19907">
    <property type="entry name" value="DSRM_AtDRB-like_rpt1"/>
    <property type="match status" value="1"/>
</dbReference>
<evidence type="ECO:0000313" key="7">
    <source>
        <dbReference type="Proteomes" id="UP000017836"/>
    </source>
</evidence>
<dbReference type="Gene3D" id="3.30.160.20">
    <property type="match status" value="2"/>
</dbReference>
<dbReference type="InterPro" id="IPR044450">
    <property type="entry name" value="AtDRB-like_DSRM_1"/>
</dbReference>
<dbReference type="PANTHER" id="PTHR46031">
    <property type="match status" value="1"/>
</dbReference>
<keyword evidence="2 3" id="KW-0694">RNA-binding</keyword>
<dbReference type="Gramene" id="ERN06252">
    <property type="protein sequence ID" value="ERN06252"/>
    <property type="gene ID" value="AMTR_s00016p00199170"/>
</dbReference>
<dbReference type="FunFam" id="3.30.160.20:FF:000036">
    <property type="entry name" value="Double-stranded RNA-binding protein 2"/>
    <property type="match status" value="2"/>
</dbReference>
<dbReference type="AlphaFoldDB" id="W1P8Q9"/>
<dbReference type="PANTHER" id="PTHR46031:SF26">
    <property type="entry name" value="DOUBLE-STRANDED RNA-BINDING PROTEIN 2"/>
    <property type="match status" value="1"/>
</dbReference>
<name>W1P8Q9_AMBTC</name>
<dbReference type="Proteomes" id="UP000017836">
    <property type="component" value="Unassembled WGS sequence"/>
</dbReference>
<dbReference type="GO" id="GO:0003725">
    <property type="term" value="F:double-stranded RNA binding"/>
    <property type="evidence" value="ECO:0007669"/>
    <property type="project" value="InterPro"/>
</dbReference>
<dbReference type="CDD" id="cd19908">
    <property type="entry name" value="DSRM_AtDRB-like_rpt2"/>
    <property type="match status" value="1"/>
</dbReference>
<evidence type="ECO:0000313" key="6">
    <source>
        <dbReference type="EMBL" id="ERN06252.1"/>
    </source>
</evidence>
<protein>
    <recommendedName>
        <fullName evidence="5">DRBM domain-containing protein</fullName>
    </recommendedName>
</protein>
<evidence type="ECO:0000256" key="2">
    <source>
        <dbReference type="ARBA" id="ARBA00022884"/>
    </source>
</evidence>
<dbReference type="EMBL" id="KI393908">
    <property type="protein sequence ID" value="ERN06252.1"/>
    <property type="molecule type" value="Genomic_DNA"/>
</dbReference>
<dbReference type="Pfam" id="PF00035">
    <property type="entry name" value="dsrm"/>
    <property type="match status" value="2"/>
</dbReference>
<evidence type="ECO:0000256" key="4">
    <source>
        <dbReference type="SAM" id="MobiDB-lite"/>
    </source>
</evidence>
<feature type="compositionally biased region" description="Polar residues" evidence="4">
    <location>
        <begin position="521"/>
        <end position="533"/>
    </location>
</feature>
<evidence type="ECO:0000256" key="1">
    <source>
        <dbReference type="ARBA" id="ARBA00022737"/>
    </source>
</evidence>
<feature type="domain" description="DRBM" evidence="5">
    <location>
        <begin position="119"/>
        <end position="187"/>
    </location>
</feature>
<dbReference type="InterPro" id="IPR044451">
    <property type="entry name" value="AtDRB-like_DSRM_2"/>
</dbReference>
<feature type="domain" description="DRBM" evidence="5">
    <location>
        <begin position="33"/>
        <end position="102"/>
    </location>
</feature>
<feature type="region of interest" description="Disordered" evidence="4">
    <location>
        <begin position="385"/>
        <end position="410"/>
    </location>
</feature>
<sequence length="533" mass="58843">MAHLGLTVLENRAVLGKQPETLQYWRNLGLGGMYKNQLQELAQRSCFNLPSYACIREGPDHAPRFKASVNFNGEIFECPNYCTTLRQAEHAAAEVALNTLSTRGPSRSLAARVLDETGVYKNLLQETAHRAGLNLPLYTTVRSGPGHLPVFTCNVELAGLTFNGDSAKTKKQAEKNAAMAAWTALKQLPHMGSSQTNRDPDSNEEQEQVIVARALASLRPKDESAKPVRQSQHQQGIPRRRVIMGYNNNPSNGHSLSTHSNAMQQYQQWRSPDRVPDIVIYQKPQQTQSRFLALPAPPPPQTSKILPLGTIFKPSATQEHSSPRVSNVPPICANDPHAFVSKRVMPVQIRTRPQVKIQEVQPPLEEHQKDEDEWLGVKSEVTIKPNETEPINNGNNSNGPTPVFRPRSGYSRPFSLQNTVIFNAPHPEHKNHPTQSGSKIFRPQAASLPQLMVPVVRGGCNVNPRILRADNFNGGIRAHAVAPAVQIRSVVPVCASPPLRPSSNPVEKKEEGPKKLEETTISRASSSLSKLQL</sequence>
<dbReference type="SUPFAM" id="SSF54768">
    <property type="entry name" value="dsRNA-binding domain-like"/>
    <property type="match status" value="2"/>
</dbReference>
<evidence type="ECO:0000259" key="5">
    <source>
        <dbReference type="PROSITE" id="PS50137"/>
    </source>
</evidence>
<feature type="compositionally biased region" description="Polar residues" evidence="4">
    <location>
        <begin position="389"/>
        <end position="400"/>
    </location>
</feature>
<feature type="region of interest" description="Disordered" evidence="4">
    <location>
        <begin position="496"/>
        <end position="533"/>
    </location>
</feature>
<proteinExistence type="predicted"/>
<dbReference type="HOGENOM" id="CLU_017946_0_0_1"/>